<comment type="caution">
    <text evidence="1">The sequence shown here is derived from an EMBL/GenBank/DDBJ whole genome shotgun (WGS) entry which is preliminary data.</text>
</comment>
<dbReference type="Proteomes" id="UP001054837">
    <property type="component" value="Unassembled WGS sequence"/>
</dbReference>
<evidence type="ECO:0000313" key="2">
    <source>
        <dbReference type="Proteomes" id="UP001054837"/>
    </source>
</evidence>
<dbReference type="AlphaFoldDB" id="A0AAV4QG43"/>
<evidence type="ECO:0000313" key="1">
    <source>
        <dbReference type="EMBL" id="GIY07217.1"/>
    </source>
</evidence>
<dbReference type="EMBL" id="BPLQ01004318">
    <property type="protein sequence ID" value="GIY07217.1"/>
    <property type="molecule type" value="Genomic_DNA"/>
</dbReference>
<protein>
    <submittedName>
        <fullName evidence="1">Uncharacterized protein</fullName>
    </submittedName>
</protein>
<feature type="non-terminal residue" evidence="1">
    <location>
        <position position="104"/>
    </location>
</feature>
<name>A0AAV4QG43_9ARAC</name>
<reference evidence="1 2" key="1">
    <citation type="submission" date="2021-06" db="EMBL/GenBank/DDBJ databases">
        <title>Caerostris darwini draft genome.</title>
        <authorList>
            <person name="Kono N."/>
            <person name="Arakawa K."/>
        </authorList>
    </citation>
    <scope>NUCLEOTIDE SEQUENCE [LARGE SCALE GENOMIC DNA]</scope>
</reference>
<gene>
    <name evidence="1" type="ORF">CDAR_200991</name>
</gene>
<proteinExistence type="predicted"/>
<organism evidence="1 2">
    <name type="scientific">Caerostris darwini</name>
    <dbReference type="NCBI Taxonomy" id="1538125"/>
    <lineage>
        <taxon>Eukaryota</taxon>
        <taxon>Metazoa</taxon>
        <taxon>Ecdysozoa</taxon>
        <taxon>Arthropoda</taxon>
        <taxon>Chelicerata</taxon>
        <taxon>Arachnida</taxon>
        <taxon>Araneae</taxon>
        <taxon>Araneomorphae</taxon>
        <taxon>Entelegynae</taxon>
        <taxon>Araneoidea</taxon>
        <taxon>Araneidae</taxon>
        <taxon>Caerostris</taxon>
    </lineage>
</organism>
<sequence length="104" mass="11653">MEGHFFPRRSKTKTTFAFVEGNGPLQVPSKIPSERLASPIFPVKLSNFSDGERCERITTATKKKDIAQNLYDAYAAGLTGHSLDDDVPKKIKILHDDLQHALRE</sequence>
<keyword evidence="2" id="KW-1185">Reference proteome</keyword>
<accession>A0AAV4QG43</accession>